<feature type="domain" description="Hemerythrin-like" evidence="2">
    <location>
        <begin position="6"/>
        <end position="139"/>
    </location>
</feature>
<name>A0A1N6IU09_9PROT</name>
<protein>
    <submittedName>
        <fullName evidence="3">Hemerythrin HHE cation binding domain-containing protein</fullName>
    </submittedName>
</protein>
<dbReference type="EMBL" id="FSRO01000001">
    <property type="protein sequence ID" value="SIO35464.1"/>
    <property type="molecule type" value="Genomic_DNA"/>
</dbReference>
<sequence length="185" mass="21979">MHPIQHQLYTDHHHIQLVLNCLSKEIDCYDFNSHRSADMAIILSALDYIRVYPNKWHQPAEDVIFDLLLKKNVKESNLIEQLKQEHKKIISETDKINQLFSTIASDCIVPANELLGSVRYFIKLQLVHLEKKNELIYPLMDHFTAKEWKAIETKVKIQNDPLFNKPSKIEYEHLYQYIMNLEHEK</sequence>
<organism evidence="3 4">
    <name type="scientific">Nitrosomonas cryotolerans ATCC 49181</name>
    <dbReference type="NCBI Taxonomy" id="1131553"/>
    <lineage>
        <taxon>Bacteria</taxon>
        <taxon>Pseudomonadati</taxon>
        <taxon>Pseudomonadota</taxon>
        <taxon>Betaproteobacteria</taxon>
        <taxon>Nitrosomonadales</taxon>
        <taxon>Nitrosomonadaceae</taxon>
        <taxon>Nitrosomonas</taxon>
    </lineage>
</organism>
<dbReference type="Gene3D" id="1.20.120.520">
    <property type="entry name" value="nmb1532 protein domain like"/>
    <property type="match status" value="1"/>
</dbReference>
<accession>A0A1N6IU09</accession>
<proteinExistence type="predicted"/>
<dbReference type="Pfam" id="PF01814">
    <property type="entry name" value="Hemerythrin"/>
    <property type="match status" value="1"/>
</dbReference>
<reference evidence="3 4" key="1">
    <citation type="submission" date="2016-12" db="EMBL/GenBank/DDBJ databases">
        <authorList>
            <person name="Song W.-J."/>
            <person name="Kurnit D.M."/>
        </authorList>
    </citation>
    <scope>NUCLEOTIDE SEQUENCE [LARGE SCALE GENOMIC DNA]</scope>
    <source>
        <strain evidence="3 4">ATCC 49181</strain>
    </source>
</reference>
<feature type="coiled-coil region" evidence="1">
    <location>
        <begin position="72"/>
        <end position="99"/>
    </location>
</feature>
<evidence type="ECO:0000256" key="1">
    <source>
        <dbReference type="SAM" id="Coils"/>
    </source>
</evidence>
<dbReference type="InterPro" id="IPR012312">
    <property type="entry name" value="Hemerythrin-like"/>
</dbReference>
<gene>
    <name evidence="3" type="ORF">SAMN02743940_2072</name>
</gene>
<keyword evidence="4" id="KW-1185">Reference proteome</keyword>
<dbReference type="Proteomes" id="UP000185062">
    <property type="component" value="Unassembled WGS sequence"/>
</dbReference>
<keyword evidence="1" id="KW-0175">Coiled coil</keyword>
<dbReference type="RefSeq" id="WP_028461823.1">
    <property type="nucleotide sequence ID" value="NZ_FSRO01000001.1"/>
</dbReference>
<evidence type="ECO:0000259" key="2">
    <source>
        <dbReference type="Pfam" id="PF01814"/>
    </source>
</evidence>
<evidence type="ECO:0000313" key="4">
    <source>
        <dbReference type="Proteomes" id="UP000185062"/>
    </source>
</evidence>
<evidence type="ECO:0000313" key="3">
    <source>
        <dbReference type="EMBL" id="SIO35464.1"/>
    </source>
</evidence>
<dbReference type="AlphaFoldDB" id="A0A1N6IU09"/>
<dbReference type="eggNOG" id="COG3945">
    <property type="taxonomic scope" value="Bacteria"/>
</dbReference>